<dbReference type="AlphaFoldDB" id="A0A443SMQ1"/>
<evidence type="ECO:0008006" key="3">
    <source>
        <dbReference type="Google" id="ProtNLM"/>
    </source>
</evidence>
<dbReference type="Gene3D" id="2.10.90.10">
    <property type="entry name" value="Cystine-knot cytokines"/>
    <property type="match status" value="1"/>
</dbReference>
<dbReference type="VEuPathDB" id="VectorBase:LDEU003243"/>
<evidence type="ECO:0000313" key="1">
    <source>
        <dbReference type="EMBL" id="RWS28798.1"/>
    </source>
</evidence>
<sequence>FVDSSNSVNGGVLKLIIKTYIEDLIAKTSADDEAFKSRLLSLGDHILTHPALYQKNLYVGHSPPDEVETRRRHSYLNTKLKRFHDPTNSSNQFPSEEVCATTHQWEQINQTHDLYNNPVDIQQLEGFQQFVFTYKCVSPKVSCLGISSFYHSECTERFGWMYMYYKKQSSDEAQWGFVAAPHHCACKIQPIAKAVSTSPSIE</sequence>
<accession>A0A443SMQ1</accession>
<dbReference type="SUPFAM" id="SSF57501">
    <property type="entry name" value="Cystine-knot cytokines"/>
    <property type="match status" value="1"/>
</dbReference>
<dbReference type="OrthoDB" id="10040891at2759"/>
<name>A0A443SMQ1_9ACAR</name>
<dbReference type="Proteomes" id="UP000288716">
    <property type="component" value="Unassembled WGS sequence"/>
</dbReference>
<proteinExistence type="predicted"/>
<dbReference type="EMBL" id="NCKV01001209">
    <property type="protein sequence ID" value="RWS28798.1"/>
    <property type="molecule type" value="Genomic_DNA"/>
</dbReference>
<feature type="non-terminal residue" evidence="1">
    <location>
        <position position="1"/>
    </location>
</feature>
<evidence type="ECO:0000313" key="2">
    <source>
        <dbReference type="Proteomes" id="UP000288716"/>
    </source>
</evidence>
<protein>
    <recommendedName>
        <fullName evidence="3">Spaetzle domain-containing protein</fullName>
    </recommendedName>
</protein>
<organism evidence="1 2">
    <name type="scientific">Leptotrombidium deliense</name>
    <dbReference type="NCBI Taxonomy" id="299467"/>
    <lineage>
        <taxon>Eukaryota</taxon>
        <taxon>Metazoa</taxon>
        <taxon>Ecdysozoa</taxon>
        <taxon>Arthropoda</taxon>
        <taxon>Chelicerata</taxon>
        <taxon>Arachnida</taxon>
        <taxon>Acari</taxon>
        <taxon>Acariformes</taxon>
        <taxon>Trombidiformes</taxon>
        <taxon>Prostigmata</taxon>
        <taxon>Anystina</taxon>
        <taxon>Parasitengona</taxon>
        <taxon>Trombiculoidea</taxon>
        <taxon>Trombiculidae</taxon>
        <taxon>Leptotrombidium</taxon>
    </lineage>
</organism>
<reference evidence="1 2" key="1">
    <citation type="journal article" date="2018" name="Gigascience">
        <title>Genomes of trombidid mites reveal novel predicted allergens and laterally-transferred genes associated with secondary metabolism.</title>
        <authorList>
            <person name="Dong X."/>
            <person name="Chaisiri K."/>
            <person name="Xia D."/>
            <person name="Armstrong S.D."/>
            <person name="Fang Y."/>
            <person name="Donnelly M.J."/>
            <person name="Kadowaki T."/>
            <person name="McGarry J.W."/>
            <person name="Darby A.C."/>
            <person name="Makepeace B.L."/>
        </authorList>
    </citation>
    <scope>NUCLEOTIDE SEQUENCE [LARGE SCALE GENOMIC DNA]</scope>
    <source>
        <strain evidence="1">UoL-UT</strain>
    </source>
</reference>
<dbReference type="InterPro" id="IPR029034">
    <property type="entry name" value="Cystine-knot_cytokine"/>
</dbReference>
<gene>
    <name evidence="1" type="ORF">B4U80_02951</name>
</gene>
<keyword evidence="2" id="KW-1185">Reference proteome</keyword>
<comment type="caution">
    <text evidence="1">The sequence shown here is derived from an EMBL/GenBank/DDBJ whole genome shotgun (WGS) entry which is preliminary data.</text>
</comment>